<sequence>MNARAPTTPTVSFSLVDHPDDEIAALLQDLIDACPPATEPELSEVALASARVGESAALLRCLLDRAAGGANIANEICVAKVRLDHDRARLAGLVDIEQIGSLDGRPYALAPAWGCFKVDVYRGVEDEPAFRIPHGLGRTAVLAALDAHAAGYDAGHRAGGNYVRSQLNDILRLR</sequence>
<dbReference type="EMBL" id="CP028843">
    <property type="protein sequence ID" value="AWB22546.1"/>
    <property type="molecule type" value="Genomic_DNA"/>
</dbReference>
<evidence type="ECO:0000313" key="2">
    <source>
        <dbReference type="Proteomes" id="UP000244755"/>
    </source>
</evidence>
<proteinExistence type="predicted"/>
<reference evidence="1 2" key="1">
    <citation type="submission" date="2018-04" db="EMBL/GenBank/DDBJ databases">
        <title>Methylobacterium sp. PR1016A genome.</title>
        <authorList>
            <person name="Park W."/>
        </authorList>
    </citation>
    <scope>NUCLEOTIDE SEQUENCE [LARGE SCALE GENOMIC DNA]</scope>
    <source>
        <strain evidence="1 2">PR1016A</strain>
    </source>
</reference>
<evidence type="ECO:0000313" key="1">
    <source>
        <dbReference type="EMBL" id="AWB22546.1"/>
    </source>
</evidence>
<gene>
    <name evidence="1" type="ORF">DA075_17875</name>
</gene>
<organism evidence="1 2">
    <name type="scientific">Methylobacterium currus</name>
    <dbReference type="NCBI Taxonomy" id="2051553"/>
    <lineage>
        <taxon>Bacteria</taxon>
        <taxon>Pseudomonadati</taxon>
        <taxon>Pseudomonadota</taxon>
        <taxon>Alphaproteobacteria</taxon>
        <taxon>Hyphomicrobiales</taxon>
        <taxon>Methylobacteriaceae</taxon>
        <taxon>Methylobacterium</taxon>
    </lineage>
</organism>
<accession>A0A2R4WM05</accession>
<name>A0A2R4WM05_9HYPH</name>
<dbReference type="AlphaFoldDB" id="A0A2R4WM05"/>
<protein>
    <submittedName>
        <fullName evidence="1">Uncharacterized protein</fullName>
    </submittedName>
</protein>
<dbReference type="RefSeq" id="WP_099954356.1">
    <property type="nucleotide sequence ID" value="NZ_CP028843.1"/>
</dbReference>
<keyword evidence="2" id="KW-1185">Reference proteome</keyword>
<dbReference type="KEGG" id="mee:DA075_17875"/>
<dbReference type="Proteomes" id="UP000244755">
    <property type="component" value="Chromosome 1"/>
</dbReference>